<dbReference type="PROSITE" id="PS50928">
    <property type="entry name" value="ABC_TM1"/>
    <property type="match status" value="1"/>
</dbReference>
<dbReference type="GO" id="GO:0005886">
    <property type="term" value="C:plasma membrane"/>
    <property type="evidence" value="ECO:0007669"/>
    <property type="project" value="UniProtKB-SubCell"/>
</dbReference>
<evidence type="ECO:0000256" key="2">
    <source>
        <dbReference type="ARBA" id="ARBA00022692"/>
    </source>
</evidence>
<sequence length="290" mass="31505">MSKVKELLLCIVTYTAPIMTVGAIVLLLGFLCIKGIPALSLSLLFGDSSPVDVLFHGMPVFDGIWPACVGTLYLVLLSCSMSIPIGIMTGIYLAEFAPENFKRPVTFLTDLLAGIPSIIMGLFGFALILLARNTFFPHAVTGLWLSALCIAVLVLPYCINTTVIALSSLPEELKLTGPSLGFSPVQSTFYIRIPLALRGIMSGIILSIGRASEDTAVILLTGVVANAGVPRNLFDKYEALPFKVYYLAAQFQSQAELTQGFGTALILLLQTTCLFLVAHYLRRTMERKWF</sequence>
<keyword evidence="4 5" id="KW-0472">Membrane</keyword>
<dbReference type="PANTHER" id="PTHR43470">
    <property type="entry name" value="PHOSPHATE TRANSPORT SYSTEM PERMEASE PROTEIN PSTA-RELATED"/>
    <property type="match status" value="1"/>
</dbReference>
<evidence type="ECO:0000313" key="10">
    <source>
        <dbReference type="Proteomes" id="UP001568358"/>
    </source>
</evidence>
<reference evidence="8 9" key="1">
    <citation type="submission" date="2016-11" db="EMBL/GenBank/DDBJ databases">
        <authorList>
            <person name="Varghese N."/>
            <person name="Submissions S."/>
        </authorList>
    </citation>
    <scope>NUCLEOTIDE SEQUENCE [LARGE SCALE GENOMIC DNA]</scope>
    <source>
        <strain evidence="8 9">DSM 17919</strain>
    </source>
</reference>
<name>A0A8G2C7V5_9BACT</name>
<organism evidence="8 9">
    <name type="scientific">Halodesulfovibrio aestuarii</name>
    <dbReference type="NCBI Taxonomy" id="126333"/>
    <lineage>
        <taxon>Bacteria</taxon>
        <taxon>Pseudomonadati</taxon>
        <taxon>Thermodesulfobacteriota</taxon>
        <taxon>Desulfovibrionia</taxon>
        <taxon>Desulfovibrionales</taxon>
        <taxon>Desulfovibrionaceae</taxon>
        <taxon>Halodesulfovibrio</taxon>
    </lineage>
</organism>
<dbReference type="GO" id="GO:0055085">
    <property type="term" value="P:transmembrane transport"/>
    <property type="evidence" value="ECO:0007669"/>
    <property type="project" value="InterPro"/>
</dbReference>
<comment type="similarity">
    <text evidence="5">Belongs to the binding-protein-dependent transport system permease family.</text>
</comment>
<feature type="transmembrane region" description="Helical" evidence="5">
    <location>
        <begin position="143"/>
        <end position="169"/>
    </location>
</feature>
<dbReference type="PANTHER" id="PTHR43470:SF3">
    <property type="entry name" value="PHOSPHATE TRANSPORT SYSTEM PERMEASE PROTEIN PSTA-RELATED"/>
    <property type="match status" value="1"/>
</dbReference>
<dbReference type="InterPro" id="IPR000515">
    <property type="entry name" value="MetI-like"/>
</dbReference>
<dbReference type="EMBL" id="JBFSOO010000001">
    <property type="protein sequence ID" value="MEZ6852282.1"/>
    <property type="molecule type" value="Genomic_DNA"/>
</dbReference>
<feature type="transmembrane region" description="Helical" evidence="5">
    <location>
        <begin position="7"/>
        <end position="30"/>
    </location>
</feature>
<evidence type="ECO:0000256" key="4">
    <source>
        <dbReference type="ARBA" id="ARBA00023136"/>
    </source>
</evidence>
<evidence type="ECO:0000256" key="3">
    <source>
        <dbReference type="ARBA" id="ARBA00022989"/>
    </source>
</evidence>
<comment type="caution">
    <text evidence="8">The sequence shown here is derived from an EMBL/GenBank/DDBJ whole genome shotgun (WGS) entry which is preliminary data.</text>
</comment>
<reference evidence="7 10" key="2">
    <citation type="submission" date="2024-07" db="EMBL/GenBank/DDBJ databases">
        <title>Active virus-host system and metabolic interactions in a Lokiarchaeon culture.</title>
        <authorList>
            <person name="Ponce Toledo R.I."/>
            <person name="Rodrigues Oliveira T."/>
            <person name="Schleper C."/>
        </authorList>
    </citation>
    <scope>NUCLEOTIDE SEQUENCE [LARGE SCALE GENOMIC DNA]</scope>
    <source>
        <strain evidence="7 10">B35</strain>
    </source>
</reference>
<dbReference type="SUPFAM" id="SSF161098">
    <property type="entry name" value="MetI-like"/>
    <property type="match status" value="1"/>
</dbReference>
<dbReference type="InterPro" id="IPR035906">
    <property type="entry name" value="MetI-like_sf"/>
</dbReference>
<feature type="transmembrane region" description="Helical" evidence="5">
    <location>
        <begin position="111"/>
        <end position="131"/>
    </location>
</feature>
<keyword evidence="10" id="KW-1185">Reference proteome</keyword>
<dbReference type="Proteomes" id="UP001568358">
    <property type="component" value="Unassembled WGS sequence"/>
</dbReference>
<dbReference type="EMBL" id="FQZR01000002">
    <property type="protein sequence ID" value="SHI71068.1"/>
    <property type="molecule type" value="Genomic_DNA"/>
</dbReference>
<dbReference type="CDD" id="cd06261">
    <property type="entry name" value="TM_PBP2"/>
    <property type="match status" value="1"/>
</dbReference>
<accession>A0A8G2C7V5</accession>
<evidence type="ECO:0000259" key="6">
    <source>
        <dbReference type="PROSITE" id="PS50928"/>
    </source>
</evidence>
<keyword evidence="2 5" id="KW-0812">Transmembrane</keyword>
<proteinExistence type="inferred from homology"/>
<feature type="transmembrane region" description="Helical" evidence="5">
    <location>
        <begin position="261"/>
        <end position="281"/>
    </location>
</feature>
<protein>
    <submittedName>
        <fullName evidence="8">Phosphate transport system permease protein</fullName>
    </submittedName>
    <submittedName>
        <fullName evidence="7">PstA family ABC transporter permease</fullName>
    </submittedName>
</protein>
<feature type="domain" description="ABC transmembrane type-1" evidence="6">
    <location>
        <begin position="68"/>
        <end position="278"/>
    </location>
</feature>
<evidence type="ECO:0000313" key="7">
    <source>
        <dbReference type="EMBL" id="MEZ6852282.1"/>
    </source>
</evidence>
<keyword evidence="3 5" id="KW-1133">Transmembrane helix</keyword>
<dbReference type="AlphaFoldDB" id="A0A8G2C7V5"/>
<evidence type="ECO:0000256" key="1">
    <source>
        <dbReference type="ARBA" id="ARBA00004651"/>
    </source>
</evidence>
<dbReference type="Pfam" id="PF00528">
    <property type="entry name" value="BPD_transp_1"/>
    <property type="match status" value="1"/>
</dbReference>
<evidence type="ECO:0000313" key="8">
    <source>
        <dbReference type="EMBL" id="SHI71068.1"/>
    </source>
</evidence>
<evidence type="ECO:0000313" key="9">
    <source>
        <dbReference type="Proteomes" id="UP000184001"/>
    </source>
</evidence>
<feature type="transmembrane region" description="Helical" evidence="5">
    <location>
        <begin position="67"/>
        <end position="91"/>
    </location>
</feature>
<keyword evidence="5" id="KW-0813">Transport</keyword>
<dbReference type="RefSeq" id="WP_020001861.1">
    <property type="nucleotide sequence ID" value="NZ_CP192219.1"/>
</dbReference>
<gene>
    <name evidence="7" type="ORF">AB2Z07_01835</name>
    <name evidence="8" type="ORF">SAMN05660830_00736</name>
</gene>
<dbReference type="Proteomes" id="UP000184001">
    <property type="component" value="Unassembled WGS sequence"/>
</dbReference>
<evidence type="ECO:0000256" key="5">
    <source>
        <dbReference type="RuleBase" id="RU363032"/>
    </source>
</evidence>
<comment type="subcellular location">
    <subcellularLocation>
        <location evidence="1 5">Cell membrane</location>
        <topology evidence="1 5">Multi-pass membrane protein</topology>
    </subcellularLocation>
</comment>
<dbReference type="Gene3D" id="1.10.3720.10">
    <property type="entry name" value="MetI-like"/>
    <property type="match status" value="1"/>
</dbReference>